<evidence type="ECO:0000256" key="9">
    <source>
        <dbReference type="ARBA" id="ARBA00023136"/>
    </source>
</evidence>
<comment type="caution">
    <text evidence="14">The sequence shown here is derived from an EMBL/GenBank/DDBJ whole genome shotgun (WGS) entry which is preliminary data.</text>
</comment>
<accession>A0AAD9JSI0</accession>
<evidence type="ECO:0000313" key="15">
    <source>
        <dbReference type="Proteomes" id="UP001208570"/>
    </source>
</evidence>
<protein>
    <recommendedName>
        <fullName evidence="3">vitamin-K-epoxide reductase (warfarin-sensitive)</fullName>
        <ecNumber evidence="3">1.17.4.4</ecNumber>
    </recommendedName>
</protein>
<keyword evidence="5" id="KW-0874">Quinone</keyword>
<evidence type="ECO:0000256" key="10">
    <source>
        <dbReference type="ARBA" id="ARBA00023157"/>
    </source>
</evidence>
<dbReference type="InterPro" id="IPR012932">
    <property type="entry name" value="VKOR"/>
</dbReference>
<keyword evidence="8" id="KW-0560">Oxidoreductase</keyword>
<evidence type="ECO:0000259" key="13">
    <source>
        <dbReference type="SMART" id="SM00756"/>
    </source>
</evidence>
<reference evidence="14" key="1">
    <citation type="journal article" date="2023" name="Mol. Biol. Evol.">
        <title>Third-Generation Sequencing Reveals the Adaptive Role of the Epigenome in Three Deep-Sea Polychaetes.</title>
        <authorList>
            <person name="Perez M."/>
            <person name="Aroh O."/>
            <person name="Sun Y."/>
            <person name="Lan Y."/>
            <person name="Juniper S.K."/>
            <person name="Young C.R."/>
            <person name="Angers B."/>
            <person name="Qian P.Y."/>
        </authorList>
    </citation>
    <scope>NUCLEOTIDE SEQUENCE</scope>
    <source>
        <strain evidence="14">P08H-3</strain>
    </source>
</reference>
<evidence type="ECO:0000256" key="12">
    <source>
        <dbReference type="SAM" id="Phobius"/>
    </source>
</evidence>
<dbReference type="GO" id="GO:0005789">
    <property type="term" value="C:endoplasmic reticulum membrane"/>
    <property type="evidence" value="ECO:0007669"/>
    <property type="project" value="UniProtKB-SubCell"/>
</dbReference>
<evidence type="ECO:0000313" key="14">
    <source>
        <dbReference type="EMBL" id="KAK2157835.1"/>
    </source>
</evidence>
<feature type="domain" description="Vitamin K epoxide reductase" evidence="13">
    <location>
        <begin position="103"/>
        <end position="244"/>
    </location>
</feature>
<dbReference type="Proteomes" id="UP001208570">
    <property type="component" value="Unassembled WGS sequence"/>
</dbReference>
<evidence type="ECO:0000256" key="6">
    <source>
        <dbReference type="ARBA" id="ARBA00022824"/>
    </source>
</evidence>
<sequence length="250" mass="28511">MEGWGLGPKSGICSVLSLVKTEAEVLEGSEECLIGGFGIAVTSDLVVLPLNIGCLFMAHSNSQYDTMVIDQPSRTKYLENYQHTTSYNMLDFKGLFFNNATDHVTWCVMGIVFSLYAFYVEKKKHNNPKYVAWCDIKDSVNCSRVLTSEYSRGFGFMSQIVGQKSVLNMPNCIMGIIFYLIQLITGLLPYLWTYHLLFYISIASCISSLYLAYVLFFVLREVCIVCMSTYVVNFVLLYLNYQRFLYAYNI</sequence>
<proteinExistence type="inferred from homology"/>
<dbReference type="GO" id="GO:0047057">
    <property type="term" value="F:vitamin-K-epoxide reductase (warfarin-sensitive) activity"/>
    <property type="evidence" value="ECO:0007669"/>
    <property type="project" value="UniProtKB-EC"/>
</dbReference>
<comment type="subcellular location">
    <subcellularLocation>
        <location evidence="1">Endoplasmic reticulum membrane</location>
        <topology evidence="1">Multi-pass membrane protein</topology>
    </subcellularLocation>
</comment>
<dbReference type="GO" id="GO:0042373">
    <property type="term" value="P:vitamin K metabolic process"/>
    <property type="evidence" value="ECO:0007669"/>
    <property type="project" value="InterPro"/>
</dbReference>
<dbReference type="Pfam" id="PF07884">
    <property type="entry name" value="VKOR"/>
    <property type="match status" value="1"/>
</dbReference>
<comment type="similarity">
    <text evidence="2">Belongs to the VKOR family.</text>
</comment>
<dbReference type="CDD" id="cd12917">
    <property type="entry name" value="VKOR_euk"/>
    <property type="match status" value="1"/>
</dbReference>
<evidence type="ECO:0000256" key="5">
    <source>
        <dbReference type="ARBA" id="ARBA00022719"/>
    </source>
</evidence>
<dbReference type="InterPro" id="IPR038354">
    <property type="entry name" value="VKOR_sf"/>
</dbReference>
<organism evidence="14 15">
    <name type="scientific">Paralvinella palmiformis</name>
    <dbReference type="NCBI Taxonomy" id="53620"/>
    <lineage>
        <taxon>Eukaryota</taxon>
        <taxon>Metazoa</taxon>
        <taxon>Spiralia</taxon>
        <taxon>Lophotrochozoa</taxon>
        <taxon>Annelida</taxon>
        <taxon>Polychaeta</taxon>
        <taxon>Sedentaria</taxon>
        <taxon>Canalipalpata</taxon>
        <taxon>Terebellida</taxon>
        <taxon>Terebelliformia</taxon>
        <taxon>Alvinellidae</taxon>
        <taxon>Paralvinella</taxon>
    </lineage>
</organism>
<feature type="transmembrane region" description="Helical" evidence="12">
    <location>
        <begin position="222"/>
        <end position="241"/>
    </location>
</feature>
<evidence type="ECO:0000256" key="4">
    <source>
        <dbReference type="ARBA" id="ARBA00022692"/>
    </source>
</evidence>
<keyword evidence="7 12" id="KW-1133">Transmembrane helix</keyword>
<keyword evidence="11" id="KW-0676">Redox-active center</keyword>
<feature type="transmembrane region" description="Helical" evidence="12">
    <location>
        <begin position="196"/>
        <end position="215"/>
    </location>
</feature>
<dbReference type="AlphaFoldDB" id="A0AAD9JSI0"/>
<feature type="transmembrane region" description="Helical" evidence="12">
    <location>
        <begin position="172"/>
        <end position="190"/>
    </location>
</feature>
<dbReference type="EC" id="1.17.4.4" evidence="3"/>
<dbReference type="Gene3D" id="1.20.1440.130">
    <property type="entry name" value="VKOR domain"/>
    <property type="match status" value="1"/>
</dbReference>
<dbReference type="GO" id="GO:0048038">
    <property type="term" value="F:quinone binding"/>
    <property type="evidence" value="ECO:0007669"/>
    <property type="project" value="UniProtKB-KW"/>
</dbReference>
<evidence type="ECO:0000256" key="7">
    <source>
        <dbReference type="ARBA" id="ARBA00022989"/>
    </source>
</evidence>
<evidence type="ECO:0000256" key="11">
    <source>
        <dbReference type="ARBA" id="ARBA00023284"/>
    </source>
</evidence>
<dbReference type="InterPro" id="IPR042406">
    <property type="entry name" value="VKORC1/VKORC1L1"/>
</dbReference>
<evidence type="ECO:0000256" key="8">
    <source>
        <dbReference type="ARBA" id="ARBA00023002"/>
    </source>
</evidence>
<dbReference type="EMBL" id="JAODUP010000184">
    <property type="protein sequence ID" value="KAK2157835.1"/>
    <property type="molecule type" value="Genomic_DNA"/>
</dbReference>
<feature type="transmembrane region" description="Helical" evidence="12">
    <location>
        <begin position="103"/>
        <end position="120"/>
    </location>
</feature>
<dbReference type="SMART" id="SM00756">
    <property type="entry name" value="VKc"/>
    <property type="match status" value="1"/>
</dbReference>
<name>A0AAD9JSI0_9ANNE</name>
<dbReference type="PANTHER" id="PTHR14519:SF5">
    <property type="entry name" value="VITAMIN K EPOXIDE REDUCTASE COMPLEX SUBUNIT 1-LIKE PROTEIN 1"/>
    <property type="match status" value="1"/>
</dbReference>
<evidence type="ECO:0000256" key="2">
    <source>
        <dbReference type="ARBA" id="ARBA00006214"/>
    </source>
</evidence>
<evidence type="ECO:0000256" key="3">
    <source>
        <dbReference type="ARBA" id="ARBA00012278"/>
    </source>
</evidence>
<evidence type="ECO:0000256" key="1">
    <source>
        <dbReference type="ARBA" id="ARBA00004477"/>
    </source>
</evidence>
<keyword evidence="10" id="KW-1015">Disulfide bond</keyword>
<keyword evidence="4 12" id="KW-0812">Transmembrane</keyword>
<keyword evidence="6" id="KW-0256">Endoplasmic reticulum</keyword>
<dbReference type="PANTHER" id="PTHR14519">
    <property type="entry name" value="VITAMIN K EPOXIDE REDUCTASE COMPLEX, SUBUNIT 1"/>
    <property type="match status" value="1"/>
</dbReference>
<keyword evidence="9 12" id="KW-0472">Membrane</keyword>
<gene>
    <name evidence="14" type="ORF">LSH36_184g12050</name>
</gene>
<keyword evidence="15" id="KW-1185">Reference proteome</keyword>